<dbReference type="InterPro" id="IPR016177">
    <property type="entry name" value="DNA-bd_dom_sf"/>
</dbReference>
<dbReference type="GO" id="GO:0003677">
    <property type="term" value="F:DNA binding"/>
    <property type="evidence" value="ECO:0007669"/>
    <property type="project" value="UniProtKB-KW"/>
</dbReference>
<feature type="compositionally biased region" description="Basic residues" evidence="6">
    <location>
        <begin position="163"/>
        <end position="175"/>
    </location>
</feature>
<dbReference type="Proteomes" id="UP000092600">
    <property type="component" value="Unassembled WGS sequence"/>
</dbReference>
<dbReference type="FunFam" id="3.30.730.10:FF:000001">
    <property type="entry name" value="Ethylene-responsive transcription factor 2"/>
    <property type="match status" value="1"/>
</dbReference>
<feature type="compositionally biased region" description="Polar residues" evidence="6">
    <location>
        <begin position="1"/>
        <end position="23"/>
    </location>
</feature>
<keyword evidence="4" id="KW-0804">Transcription</keyword>
<dbReference type="EMBL" id="LSRQ01000332">
    <property type="protein sequence ID" value="OAY83597.1"/>
    <property type="molecule type" value="Genomic_DNA"/>
</dbReference>
<dbReference type="PANTHER" id="PTHR31677">
    <property type="entry name" value="AP2 DOMAIN CLASS TRANSCRIPTION FACTOR"/>
    <property type="match status" value="1"/>
</dbReference>
<reference evidence="8 9" key="1">
    <citation type="journal article" date="2016" name="DNA Res.">
        <title>The draft genome of MD-2 pineapple using hybrid error correction of long reads.</title>
        <authorList>
            <person name="Redwan R.M."/>
            <person name="Saidin A."/>
            <person name="Kumar S.V."/>
        </authorList>
    </citation>
    <scope>NUCLEOTIDE SEQUENCE [LARGE SCALE GENOMIC DNA]</scope>
    <source>
        <strain evidence="9">cv. MD2</strain>
        <tissue evidence="8">Leaf</tissue>
    </source>
</reference>
<dbReference type="Gene3D" id="3.30.730.10">
    <property type="entry name" value="AP2/ERF domain"/>
    <property type="match status" value="1"/>
</dbReference>
<dbReference type="GO" id="GO:0003700">
    <property type="term" value="F:DNA-binding transcription factor activity"/>
    <property type="evidence" value="ECO:0007669"/>
    <property type="project" value="InterPro"/>
</dbReference>
<evidence type="ECO:0000256" key="4">
    <source>
        <dbReference type="ARBA" id="ARBA00023163"/>
    </source>
</evidence>
<keyword evidence="5" id="KW-0539">Nucleus</keyword>
<dbReference type="AlphaFoldDB" id="A0A199W290"/>
<dbReference type="Proteomes" id="UP000515123">
    <property type="component" value="Linkage group 4"/>
</dbReference>
<protein>
    <submittedName>
        <fullName evidence="8 11">Ethylene-responsive transcription factor ERF086</fullName>
    </submittedName>
</protein>
<dbReference type="Gramene" id="Aco002425.1.mrna1">
    <property type="protein sequence ID" value="Aco002425.1.mrna1.cds1"/>
    <property type="gene ID" value="Aco002425.1.path1"/>
</dbReference>
<evidence type="ECO:0000313" key="10">
    <source>
        <dbReference type="Proteomes" id="UP000515123"/>
    </source>
</evidence>
<dbReference type="SMART" id="SM00380">
    <property type="entry name" value="AP2"/>
    <property type="match status" value="1"/>
</dbReference>
<organism evidence="8 9">
    <name type="scientific">Ananas comosus</name>
    <name type="common">Pineapple</name>
    <name type="synonym">Ananas ananas</name>
    <dbReference type="NCBI Taxonomy" id="4615"/>
    <lineage>
        <taxon>Eukaryota</taxon>
        <taxon>Viridiplantae</taxon>
        <taxon>Streptophyta</taxon>
        <taxon>Embryophyta</taxon>
        <taxon>Tracheophyta</taxon>
        <taxon>Spermatophyta</taxon>
        <taxon>Magnoliopsida</taxon>
        <taxon>Liliopsida</taxon>
        <taxon>Poales</taxon>
        <taxon>Bromeliaceae</taxon>
        <taxon>Bromelioideae</taxon>
        <taxon>Ananas</taxon>
    </lineage>
</organism>
<dbReference type="STRING" id="4615.A0A199W290"/>
<dbReference type="InterPro" id="IPR001471">
    <property type="entry name" value="AP2/ERF_dom"/>
</dbReference>
<feature type="region of interest" description="Disordered" evidence="6">
    <location>
        <begin position="1"/>
        <end position="59"/>
    </location>
</feature>
<dbReference type="PRINTS" id="PR00367">
    <property type="entry name" value="ETHRSPELEMNT"/>
</dbReference>
<sequence>MSQNPQGYNNSPTITNQNETNPAASHYSPPPQSSSPTSPSNSNERRSGRRKPIEPGRFLGVRRRPWGRYAAEIRDPTTKERHWLGTFDTAHEAALAYDRAALSMKGTQAKTNFMYTATTTSLYTPFHTTQPLFTPPLTVATPPPPTTTLPMQQPTNHNMPGSTHHHQHHQHHHNQSGHEGTVESDFFFSDDTKSGYLSSIIPESCLIPTSSTRDPQGKDTTGCIPHSLTSGSVLDSHSCGAMGAMSSEEFPTWVDHKPLWEYNNACGLPTYTSSSEPACMDESGSCLMQGNASYGSYPQGLETYSSSFSSSSSSSSTDFVDLGYSLF</sequence>
<proteinExistence type="predicted"/>
<dbReference type="CDD" id="cd00018">
    <property type="entry name" value="AP2"/>
    <property type="match status" value="1"/>
</dbReference>
<feature type="compositionally biased region" description="Basic and acidic residues" evidence="6">
    <location>
        <begin position="43"/>
        <end position="54"/>
    </location>
</feature>
<reference evidence="11" key="2">
    <citation type="submission" date="2025-04" db="UniProtKB">
        <authorList>
            <consortium name="RefSeq"/>
        </authorList>
    </citation>
    <scope>IDENTIFICATION</scope>
    <source>
        <tissue evidence="11">Leaf</tissue>
    </source>
</reference>
<keyword evidence="10" id="KW-1185">Reference proteome</keyword>
<evidence type="ECO:0000256" key="3">
    <source>
        <dbReference type="ARBA" id="ARBA00023125"/>
    </source>
</evidence>
<dbReference type="GO" id="GO:0005634">
    <property type="term" value="C:nucleus"/>
    <property type="evidence" value="ECO:0007669"/>
    <property type="project" value="UniProtKB-SubCell"/>
</dbReference>
<evidence type="ECO:0000313" key="11">
    <source>
        <dbReference type="RefSeq" id="XP_020086114.1"/>
    </source>
</evidence>
<dbReference type="InterPro" id="IPR036955">
    <property type="entry name" value="AP2/ERF_dom_sf"/>
</dbReference>
<dbReference type="Pfam" id="PF00847">
    <property type="entry name" value="AP2"/>
    <property type="match status" value="1"/>
</dbReference>
<evidence type="ECO:0000256" key="2">
    <source>
        <dbReference type="ARBA" id="ARBA00023015"/>
    </source>
</evidence>
<evidence type="ECO:0000256" key="6">
    <source>
        <dbReference type="SAM" id="MobiDB-lite"/>
    </source>
</evidence>
<dbReference type="SUPFAM" id="SSF54171">
    <property type="entry name" value="DNA-binding domain"/>
    <property type="match status" value="1"/>
</dbReference>
<dbReference type="PROSITE" id="PS51032">
    <property type="entry name" value="AP2_ERF"/>
    <property type="match status" value="1"/>
</dbReference>
<feature type="region of interest" description="Disordered" evidence="6">
    <location>
        <begin position="134"/>
        <end position="185"/>
    </location>
</feature>
<evidence type="ECO:0000313" key="8">
    <source>
        <dbReference type="EMBL" id="OAY83597.1"/>
    </source>
</evidence>
<dbReference type="PANTHER" id="PTHR31677:SF49">
    <property type="entry name" value="ETHYLENE-RESPONSIVE TRANSCRIPTION FACTOR ERF086"/>
    <property type="match status" value="1"/>
</dbReference>
<evidence type="ECO:0000313" key="9">
    <source>
        <dbReference type="Proteomes" id="UP000092600"/>
    </source>
</evidence>
<feature type="domain" description="AP2/ERF" evidence="7">
    <location>
        <begin position="57"/>
        <end position="114"/>
    </location>
</feature>
<gene>
    <name evidence="11" type="primary">LOC109708710</name>
    <name evidence="8" type="ORF">ACMD2_04787</name>
</gene>
<evidence type="ECO:0000256" key="1">
    <source>
        <dbReference type="ARBA" id="ARBA00004123"/>
    </source>
</evidence>
<keyword evidence="3" id="KW-0238">DNA-binding</keyword>
<accession>A0A199W290</accession>
<comment type="subcellular location">
    <subcellularLocation>
        <location evidence="1">Nucleus</location>
    </subcellularLocation>
</comment>
<dbReference type="RefSeq" id="XP_020086114.1">
    <property type="nucleotide sequence ID" value="XM_020230525.1"/>
</dbReference>
<name>A0A199W290_ANACO</name>
<evidence type="ECO:0000259" key="7">
    <source>
        <dbReference type="PROSITE" id="PS51032"/>
    </source>
</evidence>
<evidence type="ECO:0000256" key="5">
    <source>
        <dbReference type="ARBA" id="ARBA00023242"/>
    </source>
</evidence>
<dbReference type="OrthoDB" id="1937505at2759"/>
<dbReference type="GeneID" id="109708710"/>
<keyword evidence="2" id="KW-0805">Transcription regulation</keyword>